<feature type="compositionally biased region" description="Basic and acidic residues" evidence="5">
    <location>
        <begin position="385"/>
        <end position="394"/>
    </location>
</feature>
<dbReference type="eggNOG" id="COG2885">
    <property type="taxonomic scope" value="Bacteria"/>
</dbReference>
<feature type="signal peptide" evidence="6">
    <location>
        <begin position="1"/>
        <end position="21"/>
    </location>
</feature>
<dbReference type="AlphaFoldDB" id="Q022Z9"/>
<name>Q022Z9_SOLUE</name>
<dbReference type="GO" id="GO:0009279">
    <property type="term" value="C:cell outer membrane"/>
    <property type="evidence" value="ECO:0007669"/>
    <property type="project" value="UniProtKB-SubCell"/>
</dbReference>
<dbReference type="HOGENOM" id="CLU_512647_0_0_0"/>
<dbReference type="PANTHER" id="PTHR30329:SF21">
    <property type="entry name" value="LIPOPROTEIN YIAD-RELATED"/>
    <property type="match status" value="1"/>
</dbReference>
<feature type="compositionally biased region" description="Basic and acidic residues" evidence="5">
    <location>
        <begin position="421"/>
        <end position="431"/>
    </location>
</feature>
<dbReference type="CDD" id="cd07185">
    <property type="entry name" value="OmpA_C-like"/>
    <property type="match status" value="1"/>
</dbReference>
<feature type="region of interest" description="Disordered" evidence="5">
    <location>
        <begin position="359"/>
        <end position="378"/>
    </location>
</feature>
<dbReference type="Pfam" id="PF00691">
    <property type="entry name" value="OmpA"/>
    <property type="match status" value="1"/>
</dbReference>
<sequence length="605" mass="65060" precursor="true">MKKTISAFLLTVGFISAQATQAPNPTQQSTGNMAAAGSVPIYHVTVVARSMKAINYNHRSGSTEIGFRGTALMPAATGEAKVESKQGVIKINADMQKLEPATKFGPEYLTYVMWAITPEGRATNVGEVLLNGGKSKLDATTELQSFGLIITAEPYFAVTQPSDVVVMENFVKRETTGTIEELDAKFELLQRGQYTLNVNPAELKARVLDRKLPLELYEARNAVQIARWTGAERYAPDTYQKAVNGLANAEGYLKGKSGSKPIGTVAREAVQMAEDARIITVKKIEGEILANERAAGAEREARSEDARAAAQRETRRVAEQANAAEAAARLDSQRMARENDAQAAAAEAEANRVKLENEARLASARSETDRLKRENDAQATAALAETDRLKRENDAQATAAQNETDRLKRQNEAQALAAQNEADRLKAENEAQRVAAKAASDRAAGDKAQAEAEKAQLRAQLLVQFNTVLQTRDTARGLIVNMSDVLFDTGKFTLRAGAREKLARVAGILAGHPGLQMQVEGYTDSVGSETSNQLLSERRATSVRDYLTSAGIPPASVTAKGLGETLPVASNDNAAGRQQNRRVELVVSGDIIGGLMQPTAIVAGQ</sequence>
<evidence type="ECO:0000256" key="3">
    <source>
        <dbReference type="ARBA" id="ARBA00023237"/>
    </source>
</evidence>
<feature type="compositionally biased region" description="Basic and acidic residues" evidence="5">
    <location>
        <begin position="331"/>
        <end position="340"/>
    </location>
</feature>
<comment type="subcellular location">
    <subcellularLocation>
        <location evidence="1">Cell outer membrane</location>
    </subcellularLocation>
</comment>
<feature type="compositionally biased region" description="Basic and acidic residues" evidence="5">
    <location>
        <begin position="366"/>
        <end position="376"/>
    </location>
</feature>
<evidence type="ECO:0000256" key="6">
    <source>
        <dbReference type="SAM" id="SignalP"/>
    </source>
</evidence>
<keyword evidence="2 4" id="KW-0472">Membrane</keyword>
<dbReference type="OrthoDB" id="9782229at2"/>
<dbReference type="STRING" id="234267.Acid_2963"/>
<dbReference type="KEGG" id="sus:Acid_2963"/>
<dbReference type="InterPro" id="IPR050330">
    <property type="entry name" value="Bact_OuterMem_StrucFunc"/>
</dbReference>
<proteinExistence type="predicted"/>
<dbReference type="PRINTS" id="PR01021">
    <property type="entry name" value="OMPADOMAIN"/>
</dbReference>
<dbReference type="EMBL" id="CP000473">
    <property type="protein sequence ID" value="ABJ83947.1"/>
    <property type="molecule type" value="Genomic_DNA"/>
</dbReference>
<evidence type="ECO:0000256" key="5">
    <source>
        <dbReference type="SAM" id="MobiDB-lite"/>
    </source>
</evidence>
<dbReference type="PANTHER" id="PTHR30329">
    <property type="entry name" value="STATOR ELEMENT OF FLAGELLAR MOTOR COMPLEX"/>
    <property type="match status" value="1"/>
</dbReference>
<evidence type="ECO:0000313" key="8">
    <source>
        <dbReference type="EMBL" id="ABJ83947.1"/>
    </source>
</evidence>
<feature type="compositionally biased region" description="Basic and acidic residues" evidence="5">
    <location>
        <begin position="295"/>
        <end position="318"/>
    </location>
</feature>
<evidence type="ECO:0000256" key="2">
    <source>
        <dbReference type="ARBA" id="ARBA00023136"/>
    </source>
</evidence>
<feature type="region of interest" description="Disordered" evidence="5">
    <location>
        <begin position="293"/>
        <end position="350"/>
    </location>
</feature>
<evidence type="ECO:0000256" key="4">
    <source>
        <dbReference type="PROSITE-ProRule" id="PRU00473"/>
    </source>
</evidence>
<feature type="region of interest" description="Disordered" evidence="5">
    <location>
        <begin position="383"/>
        <end position="449"/>
    </location>
</feature>
<gene>
    <name evidence="8" type="ordered locus">Acid_2963</name>
</gene>
<evidence type="ECO:0000256" key="1">
    <source>
        <dbReference type="ARBA" id="ARBA00004442"/>
    </source>
</evidence>
<organism evidence="8">
    <name type="scientific">Solibacter usitatus (strain Ellin6076)</name>
    <dbReference type="NCBI Taxonomy" id="234267"/>
    <lineage>
        <taxon>Bacteria</taxon>
        <taxon>Pseudomonadati</taxon>
        <taxon>Acidobacteriota</taxon>
        <taxon>Terriglobia</taxon>
        <taxon>Bryobacterales</taxon>
        <taxon>Solibacteraceae</taxon>
        <taxon>Candidatus Solibacter</taxon>
    </lineage>
</organism>
<dbReference type="InParanoid" id="Q022Z9"/>
<evidence type="ECO:0000259" key="7">
    <source>
        <dbReference type="PROSITE" id="PS51123"/>
    </source>
</evidence>
<dbReference type="SUPFAM" id="SSF103088">
    <property type="entry name" value="OmpA-like"/>
    <property type="match status" value="1"/>
</dbReference>
<keyword evidence="3" id="KW-0998">Cell outer membrane</keyword>
<dbReference type="PROSITE" id="PS51123">
    <property type="entry name" value="OMPA_2"/>
    <property type="match status" value="1"/>
</dbReference>
<dbReference type="Gene3D" id="3.30.1330.60">
    <property type="entry name" value="OmpA-like domain"/>
    <property type="match status" value="1"/>
</dbReference>
<keyword evidence="6" id="KW-0732">Signal</keyword>
<dbReference type="InterPro" id="IPR006664">
    <property type="entry name" value="OMP_bac"/>
</dbReference>
<feature type="compositionally biased region" description="Basic and acidic residues" evidence="5">
    <location>
        <begin position="439"/>
        <end position="449"/>
    </location>
</feature>
<reference evidence="8" key="1">
    <citation type="submission" date="2006-10" db="EMBL/GenBank/DDBJ databases">
        <title>Complete sequence of Solibacter usitatus Ellin6076.</title>
        <authorList>
            <consortium name="US DOE Joint Genome Institute"/>
            <person name="Copeland A."/>
            <person name="Lucas S."/>
            <person name="Lapidus A."/>
            <person name="Barry K."/>
            <person name="Detter J.C."/>
            <person name="Glavina del Rio T."/>
            <person name="Hammon N."/>
            <person name="Israni S."/>
            <person name="Dalin E."/>
            <person name="Tice H."/>
            <person name="Pitluck S."/>
            <person name="Thompson L.S."/>
            <person name="Brettin T."/>
            <person name="Bruce D."/>
            <person name="Han C."/>
            <person name="Tapia R."/>
            <person name="Gilna P."/>
            <person name="Schmutz J."/>
            <person name="Larimer F."/>
            <person name="Land M."/>
            <person name="Hauser L."/>
            <person name="Kyrpides N."/>
            <person name="Mikhailova N."/>
            <person name="Janssen P.H."/>
            <person name="Kuske C.R."/>
            <person name="Richardson P."/>
        </authorList>
    </citation>
    <scope>NUCLEOTIDE SEQUENCE</scope>
    <source>
        <strain evidence="8">Ellin6076</strain>
    </source>
</reference>
<dbReference type="InterPro" id="IPR006665">
    <property type="entry name" value="OmpA-like"/>
</dbReference>
<accession>Q022Z9</accession>
<feature type="chain" id="PRO_5004162918" evidence="6">
    <location>
        <begin position="22"/>
        <end position="605"/>
    </location>
</feature>
<protein>
    <submittedName>
        <fullName evidence="8">OmpA/MotB domain protein</fullName>
    </submittedName>
</protein>
<feature type="domain" description="OmpA-like" evidence="7">
    <location>
        <begin position="474"/>
        <end position="591"/>
    </location>
</feature>
<dbReference type="InterPro" id="IPR036737">
    <property type="entry name" value="OmpA-like_sf"/>
</dbReference>
<dbReference type="PRINTS" id="PR01023">
    <property type="entry name" value="NAFLGMOTY"/>
</dbReference>